<dbReference type="Pfam" id="PF05368">
    <property type="entry name" value="NmrA"/>
    <property type="match status" value="1"/>
</dbReference>
<comment type="caution">
    <text evidence="2">The sequence shown here is derived from an EMBL/GenBank/DDBJ whole genome shotgun (WGS) entry which is preliminary data.</text>
</comment>
<dbReference type="InterPro" id="IPR051604">
    <property type="entry name" value="Ergot_Alk_Oxidoreductase"/>
</dbReference>
<accession>A0A7K0ETF7</accession>
<sequence length="297" mass="31934">MYVITGASGNTGKIIAHQLLNAGKPVTVIGRSADHLKEFADKGAEVAVGNLDDEAFLTQTFRGATAVYAMIPPNFVVDDFPTYQNRIADALSAAIRANGIPYVVSLSSFGAHLPDHSGVILGMHRLEQQLDAIEGVNALHLRAGFFYHNLFSSVGLLKNAGILAGFPIAGDKRLAFVHPADIAEVAARHLLALNFTGKNVQFVAGPRELTFDEVARVIGQAIGKPALTWTAFPYDQARAGMIQAGLQPSLADNYVEFCQCINNDSLMAGFERNADNTTPTTLDEFVTKEFLPAYQNA</sequence>
<evidence type="ECO:0000259" key="1">
    <source>
        <dbReference type="Pfam" id="PF05368"/>
    </source>
</evidence>
<protein>
    <submittedName>
        <fullName evidence="2">NAD(P)H-binding protein</fullName>
    </submittedName>
</protein>
<dbReference type="PANTHER" id="PTHR43162">
    <property type="match status" value="1"/>
</dbReference>
<evidence type="ECO:0000313" key="3">
    <source>
        <dbReference type="Proteomes" id="UP000441754"/>
    </source>
</evidence>
<dbReference type="OrthoDB" id="2149806at2"/>
<dbReference type="EMBL" id="WJXZ01000014">
    <property type="protein sequence ID" value="MRS65105.1"/>
    <property type="molecule type" value="Genomic_DNA"/>
</dbReference>
<keyword evidence="3" id="KW-1185">Reference proteome</keyword>
<feature type="domain" description="NmrA-like" evidence="1">
    <location>
        <begin position="3"/>
        <end position="285"/>
    </location>
</feature>
<dbReference type="SUPFAM" id="SSF51735">
    <property type="entry name" value="NAD(P)-binding Rossmann-fold domains"/>
    <property type="match status" value="1"/>
</dbReference>
<name>A0A7K0ETF7_9BACT</name>
<organism evidence="2 3">
    <name type="scientific">Larkinella terrae</name>
    <dbReference type="NCBI Taxonomy" id="2025311"/>
    <lineage>
        <taxon>Bacteria</taxon>
        <taxon>Pseudomonadati</taxon>
        <taxon>Bacteroidota</taxon>
        <taxon>Cytophagia</taxon>
        <taxon>Cytophagales</taxon>
        <taxon>Spirosomataceae</taxon>
        <taxon>Larkinella</taxon>
    </lineage>
</organism>
<dbReference type="InterPro" id="IPR008030">
    <property type="entry name" value="NmrA-like"/>
</dbReference>
<dbReference type="Gene3D" id="3.40.50.720">
    <property type="entry name" value="NAD(P)-binding Rossmann-like Domain"/>
    <property type="match status" value="1"/>
</dbReference>
<dbReference type="Gene3D" id="3.90.25.10">
    <property type="entry name" value="UDP-galactose 4-epimerase, domain 1"/>
    <property type="match status" value="1"/>
</dbReference>
<dbReference type="Proteomes" id="UP000441754">
    <property type="component" value="Unassembled WGS sequence"/>
</dbReference>
<dbReference type="PANTHER" id="PTHR43162:SF1">
    <property type="entry name" value="PRESTALK A DIFFERENTIATION PROTEIN A"/>
    <property type="match status" value="1"/>
</dbReference>
<proteinExistence type="predicted"/>
<gene>
    <name evidence="2" type="ORF">GJJ30_27655</name>
</gene>
<dbReference type="AlphaFoldDB" id="A0A7K0ETF7"/>
<dbReference type="RefSeq" id="WP_154178387.1">
    <property type="nucleotide sequence ID" value="NZ_WJXZ01000014.1"/>
</dbReference>
<evidence type="ECO:0000313" key="2">
    <source>
        <dbReference type="EMBL" id="MRS65105.1"/>
    </source>
</evidence>
<reference evidence="2 3" key="1">
    <citation type="journal article" date="2018" name="Antonie Van Leeuwenhoek">
        <title>Larkinella terrae sp. nov., isolated from soil on Jeju Island, South Korea.</title>
        <authorList>
            <person name="Ten L.N."/>
            <person name="Jeon J."/>
            <person name="Park S.J."/>
            <person name="Park S."/>
            <person name="Lee S.Y."/>
            <person name="Kim M.K."/>
            <person name="Jung H.Y."/>
        </authorList>
    </citation>
    <scope>NUCLEOTIDE SEQUENCE [LARGE SCALE GENOMIC DNA]</scope>
    <source>
        <strain evidence="2 3">KCTC 52001</strain>
    </source>
</reference>
<dbReference type="InterPro" id="IPR036291">
    <property type="entry name" value="NAD(P)-bd_dom_sf"/>
</dbReference>